<dbReference type="OrthoDB" id="4394033at2"/>
<dbReference type="RefSeq" id="WP_158053031.1">
    <property type="nucleotide sequence ID" value="NZ_WBKB01000008.1"/>
</dbReference>
<protein>
    <submittedName>
        <fullName evidence="3">Acyltransferase</fullName>
    </submittedName>
</protein>
<dbReference type="Proteomes" id="UP000433493">
    <property type="component" value="Unassembled WGS sequence"/>
</dbReference>
<proteinExistence type="predicted"/>
<feature type="transmembrane region" description="Helical" evidence="1">
    <location>
        <begin position="95"/>
        <end position="113"/>
    </location>
</feature>
<evidence type="ECO:0000313" key="4">
    <source>
        <dbReference type="Proteomes" id="UP000433493"/>
    </source>
</evidence>
<keyword evidence="4" id="KW-1185">Reference proteome</keyword>
<keyword evidence="3" id="KW-0012">Acyltransferase</keyword>
<keyword evidence="3" id="KW-0808">Transferase</keyword>
<sequence>MSVGTPPKVKTGQDLGIYSLRGLAIVLMVAGHVIGVTPDTGMNVAHGSGWRISYELLEDIRMPLFTVLSGFVYAMRPLTDSANYPGLMRGKARRLLIPVLTVGTLFYVMQMAIPGTNNSPEFTDIWHVYTLGYAHFWFALALFIIFAIVAIMDASGWIATKGLFTNEGVVG</sequence>
<dbReference type="Pfam" id="PF01757">
    <property type="entry name" value="Acyl_transf_3"/>
    <property type="match status" value="1"/>
</dbReference>
<comment type="caution">
    <text evidence="3">The sequence shown here is derived from an EMBL/GenBank/DDBJ whole genome shotgun (WGS) entry which is preliminary data.</text>
</comment>
<dbReference type="EMBL" id="WBKB01000008">
    <property type="protein sequence ID" value="KAB1641712.1"/>
    <property type="molecule type" value="Genomic_DNA"/>
</dbReference>
<keyword evidence="1" id="KW-0812">Transmembrane</keyword>
<organism evidence="3 4">
    <name type="scientific">Gulosibacter chungangensis</name>
    <dbReference type="NCBI Taxonomy" id="979746"/>
    <lineage>
        <taxon>Bacteria</taxon>
        <taxon>Bacillati</taxon>
        <taxon>Actinomycetota</taxon>
        <taxon>Actinomycetes</taxon>
        <taxon>Micrococcales</taxon>
        <taxon>Microbacteriaceae</taxon>
        <taxon>Gulosibacter</taxon>
    </lineage>
</organism>
<keyword evidence="1" id="KW-0472">Membrane</keyword>
<keyword evidence="1" id="KW-1133">Transmembrane helix</keyword>
<evidence type="ECO:0000313" key="3">
    <source>
        <dbReference type="EMBL" id="KAB1641712.1"/>
    </source>
</evidence>
<name>A0A7J5BB80_9MICO</name>
<evidence type="ECO:0000259" key="2">
    <source>
        <dbReference type="Pfam" id="PF01757"/>
    </source>
</evidence>
<accession>A0A7J5BB80</accession>
<dbReference type="GO" id="GO:0016747">
    <property type="term" value="F:acyltransferase activity, transferring groups other than amino-acyl groups"/>
    <property type="evidence" value="ECO:0007669"/>
    <property type="project" value="InterPro"/>
</dbReference>
<feature type="domain" description="Acyltransferase 3" evidence="2">
    <location>
        <begin position="19"/>
        <end position="152"/>
    </location>
</feature>
<reference evidence="3 4" key="1">
    <citation type="submission" date="2019-09" db="EMBL/GenBank/DDBJ databases">
        <title>Phylogeny of genus Pseudoclavibacter and closely related genus.</title>
        <authorList>
            <person name="Li Y."/>
        </authorList>
    </citation>
    <scope>NUCLEOTIDE SEQUENCE [LARGE SCALE GENOMIC DNA]</scope>
    <source>
        <strain evidence="3 4">KCTC 13959</strain>
    </source>
</reference>
<gene>
    <name evidence="3" type="ORF">F8O05_12260</name>
</gene>
<evidence type="ECO:0000256" key="1">
    <source>
        <dbReference type="SAM" id="Phobius"/>
    </source>
</evidence>
<dbReference type="AlphaFoldDB" id="A0A7J5BB80"/>
<feature type="transmembrane region" description="Helical" evidence="1">
    <location>
        <begin position="15"/>
        <end position="36"/>
    </location>
</feature>
<feature type="transmembrane region" description="Helical" evidence="1">
    <location>
        <begin position="133"/>
        <end position="152"/>
    </location>
</feature>
<dbReference type="InterPro" id="IPR002656">
    <property type="entry name" value="Acyl_transf_3_dom"/>
</dbReference>